<organism evidence="1">
    <name type="scientific">Sesamum radiatum</name>
    <name type="common">Black benniseed</name>
    <dbReference type="NCBI Taxonomy" id="300843"/>
    <lineage>
        <taxon>Eukaryota</taxon>
        <taxon>Viridiplantae</taxon>
        <taxon>Streptophyta</taxon>
        <taxon>Embryophyta</taxon>
        <taxon>Tracheophyta</taxon>
        <taxon>Spermatophyta</taxon>
        <taxon>Magnoliopsida</taxon>
        <taxon>eudicotyledons</taxon>
        <taxon>Gunneridae</taxon>
        <taxon>Pentapetalae</taxon>
        <taxon>asterids</taxon>
        <taxon>lamiids</taxon>
        <taxon>Lamiales</taxon>
        <taxon>Pedaliaceae</taxon>
        <taxon>Sesamum</taxon>
    </lineage>
</organism>
<dbReference type="AlphaFoldDB" id="A0AAW2JJN2"/>
<name>A0AAW2JJN2_SESRA</name>
<protein>
    <submittedName>
        <fullName evidence="1">Uncharacterized protein</fullName>
    </submittedName>
</protein>
<reference evidence="1" key="2">
    <citation type="journal article" date="2024" name="Plant">
        <title>Genomic evolution and insights into agronomic trait innovations of Sesamum species.</title>
        <authorList>
            <person name="Miao H."/>
            <person name="Wang L."/>
            <person name="Qu L."/>
            <person name="Liu H."/>
            <person name="Sun Y."/>
            <person name="Le M."/>
            <person name="Wang Q."/>
            <person name="Wei S."/>
            <person name="Zheng Y."/>
            <person name="Lin W."/>
            <person name="Duan Y."/>
            <person name="Cao H."/>
            <person name="Xiong S."/>
            <person name="Wang X."/>
            <person name="Wei L."/>
            <person name="Li C."/>
            <person name="Ma Q."/>
            <person name="Ju M."/>
            <person name="Zhao R."/>
            <person name="Li G."/>
            <person name="Mu C."/>
            <person name="Tian Q."/>
            <person name="Mei H."/>
            <person name="Zhang T."/>
            <person name="Gao T."/>
            <person name="Zhang H."/>
        </authorList>
    </citation>
    <scope>NUCLEOTIDE SEQUENCE</scope>
    <source>
        <strain evidence="1">G02</strain>
    </source>
</reference>
<dbReference type="EMBL" id="JACGWJ010000212">
    <property type="protein sequence ID" value="KAL0294198.1"/>
    <property type="molecule type" value="Genomic_DNA"/>
</dbReference>
<accession>A0AAW2JJN2</accession>
<reference evidence="1" key="1">
    <citation type="submission" date="2020-06" db="EMBL/GenBank/DDBJ databases">
        <authorList>
            <person name="Li T."/>
            <person name="Hu X."/>
            <person name="Zhang T."/>
            <person name="Song X."/>
            <person name="Zhang H."/>
            <person name="Dai N."/>
            <person name="Sheng W."/>
            <person name="Hou X."/>
            <person name="Wei L."/>
        </authorList>
    </citation>
    <scope>NUCLEOTIDE SEQUENCE</scope>
    <source>
        <strain evidence="1">G02</strain>
        <tissue evidence="1">Leaf</tissue>
    </source>
</reference>
<gene>
    <name evidence="1" type="ORF">Sradi_6899600</name>
</gene>
<comment type="caution">
    <text evidence="1">The sequence shown here is derived from an EMBL/GenBank/DDBJ whole genome shotgun (WGS) entry which is preliminary data.</text>
</comment>
<feature type="non-terminal residue" evidence="1">
    <location>
        <position position="1"/>
    </location>
</feature>
<sequence>EDDERTIKEDEALITKEEREKELAALQSEIDLPLEEILKRCAAQEGINISHKLSFGLVILNSSTLPIELKSFGFKWKQPLDAHLSE</sequence>
<evidence type="ECO:0000313" key="1">
    <source>
        <dbReference type="EMBL" id="KAL0294198.1"/>
    </source>
</evidence>
<proteinExistence type="predicted"/>